<evidence type="ECO:0000256" key="4">
    <source>
        <dbReference type="ARBA" id="ARBA00022617"/>
    </source>
</evidence>
<proteinExistence type="inferred from homology"/>
<feature type="domain" description="Dyp-type peroxidase C-terminal" evidence="17">
    <location>
        <begin position="238"/>
        <end position="422"/>
    </location>
</feature>
<dbReference type="EMBL" id="LPZR01000108">
    <property type="protein sequence ID" value="KYO53728.1"/>
    <property type="molecule type" value="Genomic_DNA"/>
</dbReference>
<dbReference type="GO" id="GO:0033212">
    <property type="term" value="P:iron import into cell"/>
    <property type="evidence" value="ECO:0007669"/>
    <property type="project" value="InterPro"/>
</dbReference>
<protein>
    <recommendedName>
        <fullName evidence="10 15">Deferrochelatase</fullName>
        <ecNumber evidence="15">1.11.1.-</ecNumber>
    </recommendedName>
    <alternativeName>
        <fullName evidence="11 15">Peroxidase EfeB</fullName>
    </alternativeName>
</protein>
<keyword evidence="4 13" id="KW-0349">Heme</keyword>
<dbReference type="RefSeq" id="WP_062763483.1">
    <property type="nucleotide sequence ID" value="NZ_CP121045.1"/>
</dbReference>
<comment type="function">
    <text evidence="15">Involved in the recovery of exogenous heme iron. Extracts iron from heme while preserving the protoporphyrin ring intact.</text>
</comment>
<sequence length="440" mass="46445">MTADVKTGPGGHNPLTTSRRSLLMGLGAGAAAGALIRQARPAAAAVSAPRVDDAPRAHMGSMQGRVPFYGAHQAGITTPRPANGIIAAFDVVAMSLDDLERMLKALSARAAFLATGGPVAARDPKLPPADSGILGPVVTPDDLTITIGLGASLFARPWLAGLAPAKLTRMVEFPNDALDPDLCHGDLSIQFCANTQDTNIHALRDIVKNLSAFLVLRWMVEGSVPPVAAAADGSTPSARNFLGFRDGSANPASGDAALMDRVVWTSAADEPGWARGGSYQAVRIIRNMVERWDRTPLAEQERIFGRNKVTGAPLDGGPGATEHDVPDYAADPDGAKTRLDSHIRLANPRTPASAANLILRRPFNYSRGVMKNGQLDQGLIFICYQADLEQGFITVQTRLNGEPLEEYIKPIGGGYFFVPPGATDADDYVGSSLIQAARQA</sequence>
<evidence type="ECO:0000313" key="18">
    <source>
        <dbReference type="EMBL" id="KYO53728.1"/>
    </source>
</evidence>
<dbReference type="Proteomes" id="UP000075787">
    <property type="component" value="Unassembled WGS sequence"/>
</dbReference>
<evidence type="ECO:0000256" key="3">
    <source>
        <dbReference type="ARBA" id="ARBA00022559"/>
    </source>
</evidence>
<comment type="cofactor">
    <cofactor evidence="13 15">
        <name>heme b</name>
        <dbReference type="ChEBI" id="CHEBI:60344"/>
    </cofactor>
    <text evidence="13 15">Binds 1 heme b (iron(II)-protoporphyrin IX) group non-covalently per subunit.</text>
</comment>
<evidence type="ECO:0000256" key="1">
    <source>
        <dbReference type="ARBA" id="ARBA00004196"/>
    </source>
</evidence>
<evidence type="ECO:0000259" key="17">
    <source>
        <dbReference type="Pfam" id="PF20628"/>
    </source>
</evidence>
<evidence type="ECO:0000256" key="15">
    <source>
        <dbReference type="RuleBase" id="RU365017"/>
    </source>
</evidence>
<dbReference type="GO" id="GO:0020037">
    <property type="term" value="F:heme binding"/>
    <property type="evidence" value="ECO:0007669"/>
    <property type="project" value="InterPro"/>
</dbReference>
<comment type="similarity">
    <text evidence="2">Belongs to the DyP-type peroxidase family. EfeB subfamily.</text>
</comment>
<evidence type="ECO:0000256" key="9">
    <source>
        <dbReference type="ARBA" id="ARBA00023239"/>
    </source>
</evidence>
<dbReference type="PROSITE" id="PS51318">
    <property type="entry name" value="TAT"/>
    <property type="match status" value="1"/>
</dbReference>
<dbReference type="PANTHER" id="PTHR30521:SF4">
    <property type="entry name" value="DEFERROCHELATASE"/>
    <property type="match status" value="1"/>
</dbReference>
<evidence type="ECO:0000256" key="10">
    <source>
        <dbReference type="ARBA" id="ARBA00033771"/>
    </source>
</evidence>
<dbReference type="NCBIfam" id="TIGR01412">
    <property type="entry name" value="tat_substr_1"/>
    <property type="match status" value="1"/>
</dbReference>
<dbReference type="EC" id="1.11.1.-" evidence="15"/>
<evidence type="ECO:0000256" key="13">
    <source>
        <dbReference type="PIRSR" id="PIRSR606313-1"/>
    </source>
</evidence>
<evidence type="ECO:0000256" key="7">
    <source>
        <dbReference type="ARBA" id="ARBA00023002"/>
    </source>
</evidence>
<dbReference type="InterPro" id="IPR006314">
    <property type="entry name" value="Dyp_peroxidase"/>
</dbReference>
<gene>
    <name evidence="18" type="ORF">AUP44_26380</name>
</gene>
<evidence type="ECO:0000256" key="11">
    <source>
        <dbReference type="ARBA" id="ARBA00033775"/>
    </source>
</evidence>
<dbReference type="InterPro" id="IPR048328">
    <property type="entry name" value="Dyp_perox_C"/>
</dbReference>
<accession>A0A162L864</accession>
<dbReference type="Pfam" id="PF20628">
    <property type="entry name" value="Dyp_perox_C"/>
    <property type="match status" value="1"/>
</dbReference>
<comment type="subcellular location">
    <subcellularLocation>
        <location evidence="1">Cell envelope</location>
    </subcellularLocation>
</comment>
<reference evidence="18 19" key="1">
    <citation type="submission" date="2015-12" db="EMBL/GenBank/DDBJ databases">
        <title>Genome sequence of Tistrella mobilis MCCC 1A02139.</title>
        <authorList>
            <person name="Lu L."/>
            <person name="Lai Q."/>
            <person name="Shao Z."/>
            <person name="Qian P."/>
        </authorList>
    </citation>
    <scope>NUCLEOTIDE SEQUENCE [LARGE SCALE GENOMIC DNA]</scope>
    <source>
        <strain evidence="18 19">MCCC 1A02139</strain>
    </source>
</reference>
<evidence type="ECO:0000256" key="12">
    <source>
        <dbReference type="ARBA" id="ARBA00048856"/>
    </source>
</evidence>
<dbReference type="GO" id="GO:0046872">
    <property type="term" value="F:metal ion binding"/>
    <property type="evidence" value="ECO:0007669"/>
    <property type="project" value="UniProtKB-KW"/>
</dbReference>
<organism evidence="18 19">
    <name type="scientific">Tistrella mobilis</name>
    <dbReference type="NCBI Taxonomy" id="171437"/>
    <lineage>
        <taxon>Bacteria</taxon>
        <taxon>Pseudomonadati</taxon>
        <taxon>Pseudomonadota</taxon>
        <taxon>Alphaproteobacteria</taxon>
        <taxon>Geminicoccales</taxon>
        <taxon>Geminicoccaceae</taxon>
        <taxon>Tistrella</taxon>
    </lineage>
</organism>
<dbReference type="NCBIfam" id="TIGR01413">
    <property type="entry name" value="Dyp_perox_fam"/>
    <property type="match status" value="1"/>
</dbReference>
<dbReference type="GO" id="GO:0030313">
    <property type="term" value="C:cell envelope"/>
    <property type="evidence" value="ECO:0007669"/>
    <property type="project" value="UniProtKB-SubCell"/>
</dbReference>
<feature type="binding site" evidence="14">
    <location>
        <begin position="247"/>
        <end position="249"/>
    </location>
    <ligand>
        <name>protoporphyrin IX</name>
        <dbReference type="ChEBI" id="CHEBI:57306"/>
    </ligand>
</feature>
<feature type="binding site" evidence="13">
    <location>
        <begin position="247"/>
        <end position="249"/>
    </location>
    <ligand>
        <name>heme b</name>
        <dbReference type="ChEBI" id="CHEBI:60344"/>
    </ligand>
</feature>
<comment type="caution">
    <text evidence="18">The sequence shown here is derived from an EMBL/GenBank/DDBJ whole genome shotgun (WGS) entry which is preliminary data.</text>
</comment>
<feature type="domain" description="Dyp-type peroxidase N-terminal" evidence="16">
    <location>
        <begin position="73"/>
        <end position="222"/>
    </location>
</feature>
<dbReference type="GeneID" id="97243229"/>
<dbReference type="InterPro" id="IPR006313">
    <property type="entry name" value="EfeB/EfeN"/>
</dbReference>
<keyword evidence="9" id="KW-0456">Lyase</keyword>
<keyword evidence="8 13" id="KW-0408">Iron</keyword>
<comment type="catalytic activity">
    <reaction evidence="12">
        <text>heme b + 2 H(+) = protoporphyrin IX + Fe(2+)</text>
        <dbReference type="Rhea" id="RHEA:22584"/>
        <dbReference type="ChEBI" id="CHEBI:15378"/>
        <dbReference type="ChEBI" id="CHEBI:29033"/>
        <dbReference type="ChEBI" id="CHEBI:57306"/>
        <dbReference type="ChEBI" id="CHEBI:60344"/>
        <dbReference type="EC" id="4.98.1.1"/>
    </reaction>
    <physiologicalReaction direction="left-to-right" evidence="12">
        <dbReference type="Rhea" id="RHEA:22585"/>
    </physiologicalReaction>
</comment>
<name>A0A162L864_9PROT</name>
<keyword evidence="3 15" id="KW-0575">Peroxidase</keyword>
<evidence type="ECO:0000313" key="19">
    <source>
        <dbReference type="Proteomes" id="UP000075787"/>
    </source>
</evidence>
<dbReference type="AlphaFoldDB" id="A0A162L864"/>
<dbReference type="InterPro" id="IPR048327">
    <property type="entry name" value="Dyp_perox_N"/>
</dbReference>
<evidence type="ECO:0000256" key="2">
    <source>
        <dbReference type="ARBA" id="ARBA00005365"/>
    </source>
</evidence>
<feature type="binding site" evidence="13">
    <location>
        <position position="360"/>
    </location>
    <ligand>
        <name>heme b</name>
        <dbReference type="ChEBI" id="CHEBI:60344"/>
    </ligand>
</feature>
<keyword evidence="5 13" id="KW-0479">Metal-binding</keyword>
<dbReference type="GO" id="GO:0005829">
    <property type="term" value="C:cytosol"/>
    <property type="evidence" value="ECO:0007669"/>
    <property type="project" value="TreeGrafter"/>
</dbReference>
<evidence type="ECO:0000256" key="14">
    <source>
        <dbReference type="PIRSR" id="PIRSR606313-2"/>
    </source>
</evidence>
<dbReference type="OrthoDB" id="9781066at2"/>
<dbReference type="InterPro" id="IPR011008">
    <property type="entry name" value="Dimeric_a/b-barrel"/>
</dbReference>
<feature type="binding site" evidence="13">
    <location>
        <begin position="347"/>
        <end position="349"/>
    </location>
    <ligand>
        <name>heme b</name>
        <dbReference type="ChEBI" id="CHEBI:60344"/>
    </ligand>
</feature>
<dbReference type="PANTHER" id="PTHR30521">
    <property type="entry name" value="DEFERROCHELATASE/PEROXIDASE"/>
    <property type="match status" value="1"/>
</dbReference>
<feature type="binding site" evidence="13">
    <location>
        <position position="342"/>
    </location>
    <ligand>
        <name>heme b</name>
        <dbReference type="ChEBI" id="CHEBI:60344"/>
    </ligand>
</feature>
<keyword evidence="6" id="KW-0732">Signal</keyword>
<dbReference type="InterPro" id="IPR006311">
    <property type="entry name" value="TAT_signal"/>
</dbReference>
<dbReference type="Pfam" id="PF04261">
    <property type="entry name" value="Dyp_perox_N"/>
    <property type="match status" value="1"/>
</dbReference>
<feature type="binding site" evidence="14">
    <location>
        <position position="306"/>
    </location>
    <ligand>
        <name>protoporphyrin IX</name>
        <dbReference type="ChEBI" id="CHEBI:57306"/>
    </ligand>
</feature>
<evidence type="ECO:0000259" key="16">
    <source>
        <dbReference type="Pfam" id="PF04261"/>
    </source>
</evidence>
<evidence type="ECO:0000256" key="8">
    <source>
        <dbReference type="ARBA" id="ARBA00023004"/>
    </source>
</evidence>
<dbReference type="SUPFAM" id="SSF54909">
    <property type="entry name" value="Dimeric alpha+beta barrel"/>
    <property type="match status" value="1"/>
</dbReference>
<dbReference type="PROSITE" id="PS51404">
    <property type="entry name" value="DYP_PEROXIDASE"/>
    <property type="match status" value="1"/>
</dbReference>
<dbReference type="GO" id="GO:0004601">
    <property type="term" value="F:peroxidase activity"/>
    <property type="evidence" value="ECO:0007669"/>
    <property type="project" value="UniProtKB-KW"/>
</dbReference>
<keyword evidence="7 15" id="KW-0560">Oxidoreductase</keyword>
<evidence type="ECO:0000256" key="6">
    <source>
        <dbReference type="ARBA" id="ARBA00022729"/>
    </source>
</evidence>
<evidence type="ECO:0000256" key="5">
    <source>
        <dbReference type="ARBA" id="ARBA00022723"/>
    </source>
</evidence>
<dbReference type="GO" id="GO:0004325">
    <property type="term" value="F:ferrochelatase activity"/>
    <property type="evidence" value="ECO:0007669"/>
    <property type="project" value="UniProtKB-EC"/>
</dbReference>